<organism evidence="1 2">
    <name type="scientific">Cinnamomum micranthum f. kanehirae</name>
    <dbReference type="NCBI Taxonomy" id="337451"/>
    <lineage>
        <taxon>Eukaryota</taxon>
        <taxon>Viridiplantae</taxon>
        <taxon>Streptophyta</taxon>
        <taxon>Embryophyta</taxon>
        <taxon>Tracheophyta</taxon>
        <taxon>Spermatophyta</taxon>
        <taxon>Magnoliopsida</taxon>
        <taxon>Magnoliidae</taxon>
        <taxon>Laurales</taxon>
        <taxon>Lauraceae</taxon>
        <taxon>Cinnamomum</taxon>
    </lineage>
</organism>
<gene>
    <name evidence="1" type="ORF">CKAN_02064600</name>
</gene>
<dbReference type="AlphaFoldDB" id="A0A443PL51"/>
<dbReference type="EMBL" id="QPKB01000008">
    <property type="protein sequence ID" value="RWR91490.1"/>
    <property type="molecule type" value="Genomic_DNA"/>
</dbReference>
<evidence type="ECO:0000313" key="1">
    <source>
        <dbReference type="EMBL" id="RWR91490.1"/>
    </source>
</evidence>
<comment type="caution">
    <text evidence="1">The sequence shown here is derived from an EMBL/GenBank/DDBJ whole genome shotgun (WGS) entry which is preliminary data.</text>
</comment>
<dbReference type="OrthoDB" id="10507495at2759"/>
<protein>
    <submittedName>
        <fullName evidence="1">FPL domain-containing protein</fullName>
    </submittedName>
</protein>
<dbReference type="STRING" id="337451.A0A443PL51"/>
<keyword evidence="2" id="KW-1185">Reference proteome</keyword>
<proteinExistence type="predicted"/>
<sequence length="159" mass="17747">MEDDVSGLSAETLWVGGWVFRQLLPYSLEDSSRHHPELLKELHKNYINCLLGKVTEICCDVLIAAIIDAWKKCNRGCGGVTGSKSWIHACRNWIYGFSGVFYDCICCHEVHLQQKLYMVIGSRGKQSSENLALFGLNVTLAVLGLLQIEGPSYYMGMLG</sequence>
<reference evidence="1 2" key="1">
    <citation type="journal article" date="2019" name="Nat. Plants">
        <title>Stout camphor tree genome fills gaps in understanding of flowering plant genome evolution.</title>
        <authorList>
            <person name="Chaw S.M."/>
            <person name="Liu Y.C."/>
            <person name="Wu Y.W."/>
            <person name="Wang H.Y."/>
            <person name="Lin C.I."/>
            <person name="Wu C.S."/>
            <person name="Ke H.M."/>
            <person name="Chang L.Y."/>
            <person name="Hsu C.Y."/>
            <person name="Yang H.T."/>
            <person name="Sudianto E."/>
            <person name="Hsu M.H."/>
            <person name="Wu K.P."/>
            <person name="Wang L.N."/>
            <person name="Leebens-Mack J.H."/>
            <person name="Tsai I.J."/>
        </authorList>
    </citation>
    <scope>NUCLEOTIDE SEQUENCE [LARGE SCALE GENOMIC DNA]</scope>
    <source>
        <strain evidence="2">cv. Chaw 1501</strain>
        <tissue evidence="1">Young leaves</tissue>
    </source>
</reference>
<accession>A0A443PL51</accession>
<dbReference type="Proteomes" id="UP000283530">
    <property type="component" value="Unassembled WGS sequence"/>
</dbReference>
<evidence type="ECO:0000313" key="2">
    <source>
        <dbReference type="Proteomes" id="UP000283530"/>
    </source>
</evidence>
<name>A0A443PL51_9MAGN</name>